<dbReference type="EMBL" id="QXFV01000966">
    <property type="protein sequence ID" value="KAE9019560.1"/>
    <property type="molecule type" value="Genomic_DNA"/>
</dbReference>
<keyword evidence="11 13" id="KW-0472">Membrane</keyword>
<evidence type="ECO:0000256" key="1">
    <source>
        <dbReference type="ARBA" id="ARBA00004370"/>
    </source>
</evidence>
<dbReference type="Proteomes" id="UP000429607">
    <property type="component" value="Unassembled WGS sequence"/>
</dbReference>
<keyword evidence="3" id="KW-0813">Transport</keyword>
<dbReference type="InterPro" id="IPR038659">
    <property type="entry name" value="AOX_sf"/>
</dbReference>
<name>A0A6A3LM79_9STRA</name>
<reference evidence="14 16" key="1">
    <citation type="submission" date="2018-09" db="EMBL/GenBank/DDBJ databases">
        <title>Genomic investigation of the strawberry pathogen Phytophthora fragariae indicates pathogenicity is determined by transcriptional variation in three key races.</title>
        <authorList>
            <person name="Adams T.M."/>
            <person name="Armitage A.D."/>
            <person name="Sobczyk M.K."/>
            <person name="Bates H.J."/>
            <person name="Dunwell J.M."/>
            <person name="Nellist C.F."/>
            <person name="Harrison R.J."/>
        </authorList>
    </citation>
    <scope>NUCLEOTIDE SEQUENCE [LARGE SCALE GENOMIC DNA]</scope>
    <source>
        <strain evidence="14 16">SCRP249</strain>
        <strain evidence="15 17">SCRP333</strain>
    </source>
</reference>
<dbReference type="GO" id="GO:0010230">
    <property type="term" value="P:alternative respiration"/>
    <property type="evidence" value="ECO:0007669"/>
    <property type="project" value="TreeGrafter"/>
</dbReference>
<dbReference type="PANTHER" id="PTHR31803:SF3">
    <property type="entry name" value="ALTERNATIVE OXIDASE"/>
    <property type="match status" value="1"/>
</dbReference>
<evidence type="ECO:0000256" key="12">
    <source>
        <dbReference type="PIRSR" id="PIRSR005229-1"/>
    </source>
</evidence>
<feature type="transmembrane region" description="Helical" evidence="13">
    <location>
        <begin position="68"/>
        <end position="91"/>
    </location>
</feature>
<dbReference type="PIRSF" id="PIRSF005229">
    <property type="entry name" value="AOX"/>
    <property type="match status" value="1"/>
</dbReference>
<feature type="binding site" evidence="12">
    <location>
        <position position="141"/>
    </location>
    <ligand>
        <name>Fe cation</name>
        <dbReference type="ChEBI" id="CHEBI:24875"/>
        <label>1</label>
    </ligand>
</feature>
<feature type="binding site" evidence="12">
    <location>
        <position position="14"/>
    </location>
    <ligand>
        <name>Fe cation</name>
        <dbReference type="ChEBI" id="CHEBI:24875"/>
        <label>1</label>
    </ligand>
</feature>
<protein>
    <recommendedName>
        <fullName evidence="18">Alternative oxidase</fullName>
    </recommendedName>
</protein>
<keyword evidence="17" id="KW-1185">Reference proteome</keyword>
<comment type="subcellular location">
    <subcellularLocation>
        <location evidence="1">Membrane</location>
    </subcellularLocation>
</comment>
<evidence type="ECO:0000313" key="14">
    <source>
        <dbReference type="EMBL" id="KAE9019560.1"/>
    </source>
</evidence>
<proteinExistence type="inferred from homology"/>
<evidence type="ECO:0000256" key="6">
    <source>
        <dbReference type="ARBA" id="ARBA00022723"/>
    </source>
</evidence>
<dbReference type="Pfam" id="PF01786">
    <property type="entry name" value="AOX"/>
    <property type="match status" value="2"/>
</dbReference>
<feature type="binding site" evidence="12">
    <location>
        <position position="144"/>
    </location>
    <ligand>
        <name>Fe cation</name>
        <dbReference type="ChEBI" id="CHEBI:24875"/>
        <label>2</label>
    </ligand>
</feature>
<feature type="binding site" evidence="12">
    <location>
        <position position="56"/>
    </location>
    <ligand>
        <name>Fe cation</name>
        <dbReference type="ChEBI" id="CHEBI:24875"/>
        <label>1</label>
    </ligand>
</feature>
<evidence type="ECO:0000256" key="5">
    <source>
        <dbReference type="ARBA" id="ARBA00022692"/>
    </source>
</evidence>
<keyword evidence="7" id="KW-0249">Electron transport</keyword>
<keyword evidence="6 12" id="KW-0479">Metal-binding</keyword>
<keyword evidence="5 13" id="KW-0812">Transmembrane</keyword>
<feature type="binding site" evidence="12">
    <location>
        <position position="53"/>
    </location>
    <ligand>
        <name>Fe cation</name>
        <dbReference type="ChEBI" id="CHEBI:24875"/>
        <label>2</label>
    </ligand>
</feature>
<dbReference type="EMBL" id="QXFT01000773">
    <property type="protein sequence ID" value="KAE9336076.1"/>
    <property type="molecule type" value="Genomic_DNA"/>
</dbReference>
<comment type="cofactor">
    <cofactor evidence="12">
        <name>Fe cation</name>
        <dbReference type="ChEBI" id="CHEBI:24875"/>
    </cofactor>
    <text evidence="12">Binds 2 iron ions per subunit.</text>
</comment>
<dbReference type="GO" id="GO:0016020">
    <property type="term" value="C:membrane"/>
    <property type="evidence" value="ECO:0007669"/>
    <property type="project" value="UniProtKB-SubCell"/>
</dbReference>
<dbReference type="GO" id="GO:0046872">
    <property type="term" value="F:metal ion binding"/>
    <property type="evidence" value="ECO:0007669"/>
    <property type="project" value="UniProtKB-KW"/>
</dbReference>
<dbReference type="GO" id="GO:0009916">
    <property type="term" value="F:alternative oxidase activity"/>
    <property type="evidence" value="ECO:0007669"/>
    <property type="project" value="InterPro"/>
</dbReference>
<evidence type="ECO:0000256" key="7">
    <source>
        <dbReference type="ARBA" id="ARBA00022982"/>
    </source>
</evidence>
<evidence type="ECO:0000256" key="9">
    <source>
        <dbReference type="ARBA" id="ARBA00023002"/>
    </source>
</evidence>
<gene>
    <name evidence="14" type="ORF">PR001_g13847</name>
    <name evidence="15" type="ORF">PR003_g12695</name>
</gene>
<evidence type="ECO:0000313" key="15">
    <source>
        <dbReference type="EMBL" id="KAE9336076.1"/>
    </source>
</evidence>
<dbReference type="Gene3D" id="1.20.1260.140">
    <property type="entry name" value="Alternative oxidase"/>
    <property type="match status" value="1"/>
</dbReference>
<keyword evidence="4" id="KW-0679">Respiratory chain</keyword>
<dbReference type="GO" id="GO:0005739">
    <property type="term" value="C:mitochondrion"/>
    <property type="evidence" value="ECO:0007669"/>
    <property type="project" value="TreeGrafter"/>
</dbReference>
<comment type="similarity">
    <text evidence="2">Belongs to the alternative oxidase family.</text>
</comment>
<sequence>MTETDWLNRCVFLESVAGVPGMVGGMLRHLRSLRLLTRDYGWIHTLLEEAENERMHLLIFMNIKQPGYLFRALVVGAQGVFFNGFFLTYLVSPKTCHRFDIEDGHLDAWKERKAPLIAQTYYKLPEDAAVYDMVKCVRADEANHRDVNHAFANLDQNKGVSPFVYSHH</sequence>
<comment type="caution">
    <text evidence="14">The sequence shown here is derived from an EMBL/GenBank/DDBJ whole genome shotgun (WGS) entry which is preliminary data.</text>
</comment>
<feature type="binding site" evidence="12">
    <location>
        <position position="53"/>
    </location>
    <ligand>
        <name>Fe cation</name>
        <dbReference type="ChEBI" id="CHEBI:24875"/>
        <label>1</label>
    </ligand>
</feature>
<keyword evidence="10 12" id="KW-0408">Iron</keyword>
<organism evidence="14 16">
    <name type="scientific">Phytophthora rubi</name>
    <dbReference type="NCBI Taxonomy" id="129364"/>
    <lineage>
        <taxon>Eukaryota</taxon>
        <taxon>Sar</taxon>
        <taxon>Stramenopiles</taxon>
        <taxon>Oomycota</taxon>
        <taxon>Peronosporomycetes</taxon>
        <taxon>Peronosporales</taxon>
        <taxon>Peronosporaceae</taxon>
        <taxon>Phytophthora</taxon>
    </lineage>
</organism>
<keyword evidence="8 13" id="KW-1133">Transmembrane helix</keyword>
<evidence type="ECO:0000256" key="4">
    <source>
        <dbReference type="ARBA" id="ARBA00022660"/>
    </source>
</evidence>
<evidence type="ECO:0000256" key="13">
    <source>
        <dbReference type="SAM" id="Phobius"/>
    </source>
</evidence>
<evidence type="ECO:0000256" key="8">
    <source>
        <dbReference type="ARBA" id="ARBA00022989"/>
    </source>
</evidence>
<accession>A0A6A3LM79</accession>
<dbReference type="AlphaFoldDB" id="A0A6A3LM79"/>
<evidence type="ECO:0008006" key="18">
    <source>
        <dbReference type="Google" id="ProtNLM"/>
    </source>
</evidence>
<evidence type="ECO:0000256" key="11">
    <source>
        <dbReference type="ARBA" id="ARBA00023136"/>
    </source>
</evidence>
<dbReference type="InterPro" id="IPR002680">
    <property type="entry name" value="AOX"/>
</dbReference>
<keyword evidence="9" id="KW-0560">Oxidoreductase</keyword>
<evidence type="ECO:0000256" key="3">
    <source>
        <dbReference type="ARBA" id="ARBA00022448"/>
    </source>
</evidence>
<evidence type="ECO:0000256" key="2">
    <source>
        <dbReference type="ARBA" id="ARBA00008388"/>
    </source>
</evidence>
<feature type="binding site" evidence="12">
    <location>
        <position position="141"/>
    </location>
    <ligand>
        <name>Fe cation</name>
        <dbReference type="ChEBI" id="CHEBI:24875"/>
        <label>2</label>
    </ligand>
</feature>
<dbReference type="Proteomes" id="UP000434957">
    <property type="component" value="Unassembled WGS sequence"/>
</dbReference>
<evidence type="ECO:0000256" key="10">
    <source>
        <dbReference type="ARBA" id="ARBA00023004"/>
    </source>
</evidence>
<evidence type="ECO:0000313" key="16">
    <source>
        <dbReference type="Proteomes" id="UP000429607"/>
    </source>
</evidence>
<dbReference type="PANTHER" id="PTHR31803">
    <property type="entry name" value="ALTERNATIVE OXIDASE"/>
    <property type="match status" value="1"/>
</dbReference>
<evidence type="ECO:0000313" key="17">
    <source>
        <dbReference type="Proteomes" id="UP000434957"/>
    </source>
</evidence>